<evidence type="ECO:0000259" key="5">
    <source>
        <dbReference type="PROSITE" id="PS01180"/>
    </source>
</evidence>
<name>A0ABN7AUB2_9HEMI</name>
<dbReference type="InterPro" id="IPR051587">
    <property type="entry name" value="Adhesion_GPCR"/>
</dbReference>
<evidence type="ECO:0000313" key="10">
    <source>
        <dbReference type="Proteomes" id="UP001307889"/>
    </source>
</evidence>
<comment type="caution">
    <text evidence="2">Lacks conserved residue(s) required for the propagation of feature annotation.</text>
</comment>
<dbReference type="PROSITE" id="PS00022">
    <property type="entry name" value="EGF_1"/>
    <property type="match status" value="2"/>
</dbReference>
<keyword evidence="3" id="KW-0812">Transmembrane</keyword>
<evidence type="ECO:0000256" key="2">
    <source>
        <dbReference type="PROSITE-ProRule" id="PRU00076"/>
    </source>
</evidence>
<dbReference type="PROSITE" id="PS50227">
    <property type="entry name" value="G_PROTEIN_RECEP_F2_3"/>
    <property type="match status" value="1"/>
</dbReference>
<accession>A0ABN7AUB2</accession>
<dbReference type="PROSITE" id="PS01180">
    <property type="entry name" value="CUB"/>
    <property type="match status" value="1"/>
</dbReference>
<evidence type="ECO:0000256" key="4">
    <source>
        <dbReference type="SAM" id="SignalP"/>
    </source>
</evidence>
<dbReference type="InterPro" id="IPR007110">
    <property type="entry name" value="Ig-like_dom"/>
</dbReference>
<dbReference type="InterPro" id="IPR013783">
    <property type="entry name" value="Ig-like_fold"/>
</dbReference>
<feature type="signal peptide" evidence="4">
    <location>
        <begin position="1"/>
        <end position="19"/>
    </location>
</feature>
<evidence type="ECO:0000256" key="1">
    <source>
        <dbReference type="ARBA" id="ARBA00023157"/>
    </source>
</evidence>
<evidence type="ECO:0000313" key="9">
    <source>
        <dbReference type="EMBL" id="BES95765.1"/>
    </source>
</evidence>
<feature type="domain" description="EGF-like" evidence="6">
    <location>
        <begin position="169"/>
        <end position="207"/>
    </location>
</feature>
<dbReference type="SMART" id="SM00181">
    <property type="entry name" value="EGF"/>
    <property type="match status" value="2"/>
</dbReference>
<protein>
    <submittedName>
        <fullName evidence="9">Uncharacterized protein</fullName>
    </submittedName>
</protein>
<dbReference type="Gene3D" id="4.10.1240.10">
    <property type="entry name" value="GPCR, family 2, extracellular hormone receptor domain"/>
    <property type="match status" value="1"/>
</dbReference>
<dbReference type="Pfam" id="PF13927">
    <property type="entry name" value="Ig_3"/>
    <property type="match status" value="1"/>
</dbReference>
<feature type="disulfide bond" evidence="2">
    <location>
        <begin position="237"/>
        <end position="246"/>
    </location>
</feature>
<evidence type="ECO:0000259" key="7">
    <source>
        <dbReference type="PROSITE" id="PS50227"/>
    </source>
</evidence>
<keyword evidence="3" id="KW-0472">Membrane</keyword>
<gene>
    <name evidence="9" type="ORF">NTJ_08574</name>
</gene>
<reference evidence="9 10" key="1">
    <citation type="submission" date="2023-09" db="EMBL/GenBank/DDBJ databases">
        <title>Nesidiocoris tenuis whole genome shotgun sequence.</title>
        <authorList>
            <person name="Shibata T."/>
            <person name="Shimoda M."/>
            <person name="Kobayashi T."/>
            <person name="Uehara T."/>
        </authorList>
    </citation>
    <scope>NUCLEOTIDE SEQUENCE [LARGE SCALE GENOMIC DNA]</scope>
    <source>
        <strain evidence="9 10">Japan</strain>
    </source>
</reference>
<dbReference type="InterPro" id="IPR035914">
    <property type="entry name" value="Sperma_CUB_dom_sf"/>
</dbReference>
<keyword evidence="4" id="KW-0732">Signal</keyword>
<dbReference type="InterPro" id="IPR000742">
    <property type="entry name" value="EGF"/>
</dbReference>
<dbReference type="InterPro" id="IPR000859">
    <property type="entry name" value="CUB_dom"/>
</dbReference>
<sequence length="1379" mass="151077">MRAGCAGLLLTAAAMGARAGNAASVNAAGRECGGHLTAERGLLSTPNFPRPFDVPLSCRWVVDSSSQPSPVVIVVYLTQLFVSTGLTFTEYAYYEADSPSFQLEPRILHTVTEENVASLAVVSTNRSFLVVDLTMDRLEGNHLRAADGLLDVFGINVTYNMHSAVGRLPDYSCTAAKCSMLGNCFASADYSHFWCDCFAGYGGPQCSKGPLCQPDSDMCENNSTCRHIGANDVVCECPPGFTGHHCTKLMSDIDCTDELKCMKQCRYDGTRENHCSCDRNGVTVPQDTSRFECTLRLVNTSSTGETVRPLEQRVLKQITKYLKGANLMKYEDAKILNITSTGEVLFHFVGAKEDGQRVRELLMALVEKAKLANFTLNPSHFSFKQQPTLQLLSVSVNRKDGRVGLGGDFSMKCVAKGSTSTNFRWYKDGVPINGTFAIRNVTTWVGPQDSSDKLVSVLMIQDAQRLDEGEYTCQVVDWGVQQCKSVHLSVIQPLNVVVAPMSSTVQKGSNLTLRCYTAMNNKPGRGKLGYNWTRNKALFPMVPGKEFWEDLYPDGSILKLRDIQKGGVFTCQAVDGVWSGEASARVDVLDRLLAGSRCPGEGPWSPSSPGLQASAHCPRGYIGTATRTCLLIEPGKGRWQVPDYSKCFSHHTALITNNFIRLTLGFEGTTVRDTVFEVASWLGGRTRVHPGEAEPLVHLLGRVLAYLNTTGDYPALVNTTPNFFTAVSSLLLRNSSIINQMTIAELLKVVRHWTMSWAKHSGGTFNHVGEGGVVVNTYKINPMQKYVSFSVPRPGFSYPDWMKTRLSVQVENRGRQNDSVIAIVLYRDLGQFFPKHYSQKTSDGKDLEFSVLSPVISIWNTGGLSLETSLLLPEGSLCGRTAFGQDWDLNHCNASGIQNSDTVCLCPYHGVFAALDPQNQLPFKRAELKWRPSLSVLVGCSCCLIQVTLTLCLLALRWWHHSSCLLFLKLQFSTSVAATMVIFIYTSKERAPQIAYLYLSLGLQFFLLIAISTQLAKLVIVYAEVLKIPSGRYLKQTVIVILTGLCGVCGLSCIVISDYAPEKSWWWLRPGTLVFYITTSYAGVLLALYLLIAFDLVFKLRPIVRLKDPKASKSGVFRRVGLVKRSAAVLSVTLIMAASSVAYANDPSPINQSVFSIACGAIGFTIFTCYVVMSENSPRNVKFIKRLHLLGSEEIYSSTSDNSFFTKQEAEAECQAAPPDVTPKTPASEELVLLKPISSSSSSTKTPVTPRKSVSFHSDLVTGCAVIEDAGDSPESLKSSHIVRASYYQNPQTDPAQGCLQEIRTSSGCLDLCSTQTRGTSPPAVMVCNVDVEPGTICLSDIVDDDGKPSDVLNRISHDLDYLLNASDKDLVNESQTSL</sequence>
<feature type="transmembrane region" description="Helical" evidence="3">
    <location>
        <begin position="1005"/>
        <end position="1026"/>
    </location>
</feature>
<dbReference type="InterPro" id="IPR003599">
    <property type="entry name" value="Ig_sub"/>
</dbReference>
<keyword evidence="3" id="KW-1133">Transmembrane helix</keyword>
<feature type="transmembrane region" description="Helical" evidence="3">
    <location>
        <begin position="1073"/>
        <end position="1098"/>
    </location>
</feature>
<organism evidence="9 10">
    <name type="scientific">Nesidiocoris tenuis</name>
    <dbReference type="NCBI Taxonomy" id="355587"/>
    <lineage>
        <taxon>Eukaryota</taxon>
        <taxon>Metazoa</taxon>
        <taxon>Ecdysozoa</taxon>
        <taxon>Arthropoda</taxon>
        <taxon>Hexapoda</taxon>
        <taxon>Insecta</taxon>
        <taxon>Pterygota</taxon>
        <taxon>Neoptera</taxon>
        <taxon>Paraneoptera</taxon>
        <taxon>Hemiptera</taxon>
        <taxon>Heteroptera</taxon>
        <taxon>Panheteroptera</taxon>
        <taxon>Cimicomorpha</taxon>
        <taxon>Miridae</taxon>
        <taxon>Dicyphina</taxon>
        <taxon>Nesidiocoris</taxon>
    </lineage>
</organism>
<dbReference type="PROSITE" id="PS50026">
    <property type="entry name" value="EGF_3"/>
    <property type="match status" value="2"/>
</dbReference>
<dbReference type="InterPro" id="IPR003598">
    <property type="entry name" value="Ig_sub2"/>
</dbReference>
<dbReference type="PANTHER" id="PTHR45813:SF8">
    <property type="entry name" value="IG-LIKE DOMAIN-CONTAINING PROTEIN"/>
    <property type="match status" value="1"/>
</dbReference>
<feature type="chain" id="PRO_5045312336" evidence="4">
    <location>
        <begin position="20"/>
        <end position="1379"/>
    </location>
</feature>
<keyword evidence="10" id="KW-1185">Reference proteome</keyword>
<evidence type="ECO:0000259" key="8">
    <source>
        <dbReference type="PROSITE" id="PS50835"/>
    </source>
</evidence>
<feature type="transmembrane region" description="Helical" evidence="3">
    <location>
        <begin position="1150"/>
        <end position="1173"/>
    </location>
</feature>
<feature type="domain" description="Ig-like" evidence="8">
    <location>
        <begin position="493"/>
        <end position="587"/>
    </location>
</feature>
<dbReference type="SUPFAM" id="SSF57196">
    <property type="entry name" value="EGF/Laminin"/>
    <property type="match status" value="1"/>
</dbReference>
<dbReference type="InterPro" id="IPR001879">
    <property type="entry name" value="GPCR_2_extracellular_dom"/>
</dbReference>
<keyword evidence="2" id="KW-0245">EGF-like domain</keyword>
<dbReference type="Gene3D" id="2.60.40.10">
    <property type="entry name" value="Immunoglobulins"/>
    <property type="match status" value="2"/>
</dbReference>
<dbReference type="Gene3D" id="2.10.25.10">
    <property type="entry name" value="Laminin"/>
    <property type="match status" value="1"/>
</dbReference>
<feature type="disulfide bond" evidence="2">
    <location>
        <begin position="178"/>
        <end position="195"/>
    </location>
</feature>
<feature type="transmembrane region" description="Helical" evidence="3">
    <location>
        <begin position="966"/>
        <end position="985"/>
    </location>
</feature>
<dbReference type="SUPFAM" id="SSF49854">
    <property type="entry name" value="Spermadhesin, CUB domain"/>
    <property type="match status" value="1"/>
</dbReference>
<dbReference type="SUPFAM" id="SSF48726">
    <property type="entry name" value="Immunoglobulin"/>
    <property type="match status" value="2"/>
</dbReference>
<dbReference type="EMBL" id="AP028914">
    <property type="protein sequence ID" value="BES95765.1"/>
    <property type="molecule type" value="Genomic_DNA"/>
</dbReference>
<feature type="domain" description="CUB" evidence="5">
    <location>
        <begin position="32"/>
        <end position="162"/>
    </location>
</feature>
<dbReference type="Proteomes" id="UP001307889">
    <property type="component" value="Chromosome 6"/>
</dbReference>
<feature type="domain" description="Ig-like" evidence="8">
    <location>
        <begin position="387"/>
        <end position="489"/>
    </location>
</feature>
<dbReference type="InterPro" id="IPR036179">
    <property type="entry name" value="Ig-like_dom_sf"/>
</dbReference>
<evidence type="ECO:0000256" key="3">
    <source>
        <dbReference type="SAM" id="Phobius"/>
    </source>
</evidence>
<keyword evidence="1 2" id="KW-1015">Disulfide bond</keyword>
<dbReference type="SMART" id="SM00409">
    <property type="entry name" value="IG"/>
    <property type="match status" value="2"/>
</dbReference>
<dbReference type="CDD" id="cd00096">
    <property type="entry name" value="Ig"/>
    <property type="match status" value="1"/>
</dbReference>
<dbReference type="PROSITE" id="PS01186">
    <property type="entry name" value="EGF_2"/>
    <property type="match status" value="2"/>
</dbReference>
<dbReference type="CDD" id="cd00054">
    <property type="entry name" value="EGF_CA"/>
    <property type="match status" value="1"/>
</dbReference>
<dbReference type="PROSITE" id="PS50835">
    <property type="entry name" value="IG_LIKE"/>
    <property type="match status" value="2"/>
</dbReference>
<feature type="transmembrane region" description="Helical" evidence="3">
    <location>
        <begin position="1038"/>
        <end position="1061"/>
    </location>
</feature>
<feature type="transmembrane region" description="Helical" evidence="3">
    <location>
        <begin position="934"/>
        <end position="959"/>
    </location>
</feature>
<feature type="disulfide bond" evidence="2">
    <location>
        <begin position="197"/>
        <end position="206"/>
    </location>
</feature>
<feature type="domain" description="EGF-like" evidence="6">
    <location>
        <begin position="208"/>
        <end position="247"/>
    </location>
</feature>
<evidence type="ECO:0000259" key="6">
    <source>
        <dbReference type="PROSITE" id="PS50026"/>
    </source>
</evidence>
<proteinExistence type="predicted"/>
<dbReference type="InterPro" id="IPR036445">
    <property type="entry name" value="GPCR_2_extracell_dom_sf"/>
</dbReference>
<feature type="domain" description="G-protein coupled receptors family 2 profile 1" evidence="7">
    <location>
        <begin position="604"/>
        <end position="651"/>
    </location>
</feature>
<dbReference type="SMART" id="SM00408">
    <property type="entry name" value="IGc2"/>
    <property type="match status" value="1"/>
</dbReference>
<feature type="transmembrane region" description="Helical" evidence="3">
    <location>
        <begin position="1127"/>
        <end position="1144"/>
    </location>
</feature>
<dbReference type="PANTHER" id="PTHR45813">
    <property type="entry name" value="IG-LIKE DOMAIN-CONTAINING PROTEIN"/>
    <property type="match status" value="1"/>
</dbReference>